<evidence type="ECO:0000256" key="5">
    <source>
        <dbReference type="PIRSR" id="PIRSR000097-2"/>
    </source>
</evidence>
<dbReference type="Gene3D" id="3.20.20.100">
    <property type="entry name" value="NADP-dependent oxidoreductase domain"/>
    <property type="match status" value="1"/>
</dbReference>
<proteinExistence type="inferred from homology"/>
<dbReference type="AlphaFoldDB" id="A0A0R1VHM3"/>
<dbReference type="InterPro" id="IPR023210">
    <property type="entry name" value="NADP_OxRdtase_dom"/>
</dbReference>
<dbReference type="PANTHER" id="PTHR43827:SF3">
    <property type="entry name" value="NADP-DEPENDENT OXIDOREDUCTASE DOMAIN-CONTAINING PROTEIN"/>
    <property type="match status" value="1"/>
</dbReference>
<evidence type="ECO:0000313" key="9">
    <source>
        <dbReference type="Proteomes" id="UP000051739"/>
    </source>
</evidence>
<evidence type="ECO:0000256" key="1">
    <source>
        <dbReference type="ARBA" id="ARBA00007905"/>
    </source>
</evidence>
<dbReference type="SUPFAM" id="SSF51430">
    <property type="entry name" value="NAD(P)-linked oxidoreductase"/>
    <property type="match status" value="1"/>
</dbReference>
<dbReference type="Pfam" id="PF00248">
    <property type="entry name" value="Aldo_ket_red"/>
    <property type="match status" value="1"/>
</dbReference>
<feature type="domain" description="NADP-dependent oxidoreductase" evidence="7">
    <location>
        <begin position="29"/>
        <end position="263"/>
    </location>
</feature>
<dbReference type="PANTHER" id="PTHR43827">
    <property type="entry name" value="2,5-DIKETO-D-GLUCONIC ACID REDUCTASE"/>
    <property type="match status" value="1"/>
</dbReference>
<dbReference type="InterPro" id="IPR020471">
    <property type="entry name" value="AKR"/>
</dbReference>
<evidence type="ECO:0000256" key="2">
    <source>
        <dbReference type="ARBA" id="ARBA00022857"/>
    </source>
</evidence>
<comment type="caution">
    <text evidence="8">The sequence shown here is derived from an EMBL/GenBank/DDBJ whole genome shotgun (WGS) entry which is preliminary data.</text>
</comment>
<accession>A0A0R1VHM3</accession>
<feature type="binding site" evidence="5">
    <location>
        <position position="113"/>
    </location>
    <ligand>
        <name>substrate</name>
    </ligand>
</feature>
<dbReference type="InterPro" id="IPR036812">
    <property type="entry name" value="NAD(P)_OxRdtase_dom_sf"/>
</dbReference>
<feature type="active site" description="Proton donor" evidence="4">
    <location>
        <position position="51"/>
    </location>
</feature>
<dbReference type="RefSeq" id="WP_056937633.1">
    <property type="nucleotide sequence ID" value="NZ_AZFN01000017.1"/>
</dbReference>
<evidence type="ECO:0000259" key="7">
    <source>
        <dbReference type="Pfam" id="PF00248"/>
    </source>
</evidence>
<keyword evidence="2" id="KW-0521">NADP</keyword>
<evidence type="ECO:0000256" key="3">
    <source>
        <dbReference type="ARBA" id="ARBA00023002"/>
    </source>
</evidence>
<evidence type="ECO:0000313" key="8">
    <source>
        <dbReference type="EMBL" id="KRM01468.1"/>
    </source>
</evidence>
<dbReference type="PRINTS" id="PR00069">
    <property type="entry name" value="ALDKETRDTASE"/>
</dbReference>
<reference evidence="8 9" key="1">
    <citation type="journal article" date="2015" name="Genome Announc.">
        <title>Expanding the biotechnology potential of lactobacilli through comparative genomics of 213 strains and associated genera.</title>
        <authorList>
            <person name="Sun Z."/>
            <person name="Harris H.M."/>
            <person name="McCann A."/>
            <person name="Guo C."/>
            <person name="Argimon S."/>
            <person name="Zhang W."/>
            <person name="Yang X."/>
            <person name="Jeffery I.B."/>
            <person name="Cooney J.C."/>
            <person name="Kagawa T.F."/>
            <person name="Liu W."/>
            <person name="Song Y."/>
            <person name="Salvetti E."/>
            <person name="Wrobel A."/>
            <person name="Rasinkangas P."/>
            <person name="Parkhill J."/>
            <person name="Rea M.C."/>
            <person name="O'Sullivan O."/>
            <person name="Ritari J."/>
            <person name="Douillard F.P."/>
            <person name="Paul Ross R."/>
            <person name="Yang R."/>
            <person name="Briner A.E."/>
            <person name="Felis G.E."/>
            <person name="de Vos W.M."/>
            <person name="Barrangou R."/>
            <person name="Klaenhammer T.R."/>
            <person name="Caufield P.W."/>
            <person name="Cui Y."/>
            <person name="Zhang H."/>
            <person name="O'Toole P.W."/>
        </authorList>
    </citation>
    <scope>NUCLEOTIDE SEQUENCE [LARGE SCALE GENOMIC DNA]</scope>
    <source>
        <strain evidence="8 9">DSM 16045</strain>
    </source>
</reference>
<feature type="site" description="Lowers pKa of active site Tyr" evidence="6">
    <location>
        <position position="80"/>
    </location>
</feature>
<evidence type="ECO:0000256" key="6">
    <source>
        <dbReference type="PIRSR" id="PIRSR000097-3"/>
    </source>
</evidence>
<keyword evidence="9" id="KW-1185">Reference proteome</keyword>
<name>A0A0R1VHM3_9LACO</name>
<organism evidence="8 9">
    <name type="scientific">Limosilactobacillus gastricus DSM 16045</name>
    <dbReference type="NCBI Taxonomy" id="1423749"/>
    <lineage>
        <taxon>Bacteria</taxon>
        <taxon>Bacillati</taxon>
        <taxon>Bacillota</taxon>
        <taxon>Bacilli</taxon>
        <taxon>Lactobacillales</taxon>
        <taxon>Lactobacillaceae</taxon>
        <taxon>Limosilactobacillus</taxon>
    </lineage>
</organism>
<dbReference type="FunFam" id="3.20.20.100:FF:000002">
    <property type="entry name" value="2,5-diketo-D-gluconic acid reductase A"/>
    <property type="match status" value="1"/>
</dbReference>
<dbReference type="PATRIC" id="fig|1423749.3.peg.605"/>
<protein>
    <submittedName>
        <fullName evidence="8">2,5-didehydrogluconate reductase</fullName>
    </submittedName>
</protein>
<comment type="similarity">
    <text evidence="1">Belongs to the aldo/keto reductase family.</text>
</comment>
<gene>
    <name evidence="8" type="ORF">FC60_GL000601</name>
</gene>
<dbReference type="GO" id="GO:0016616">
    <property type="term" value="F:oxidoreductase activity, acting on the CH-OH group of donors, NAD or NADP as acceptor"/>
    <property type="evidence" value="ECO:0007669"/>
    <property type="project" value="UniProtKB-ARBA"/>
</dbReference>
<sequence length="288" mass="32384">MQQTMVKLNDGNLIPQFGLGVYMVPAGSETETAVYDALKMGIRHIDTAHAYQNERSVGQAINRAISEGIVSREDVWVTSKLWPSEYGEGKTAVAIDKMLDRLNVGHIDLLLLHQQFGDYKGAWQDMEKAVQAGKVHSIGISNFESNNLEDLMAAATIKPAVLQVECHPYWQQTELKNRIADYGTVIESWYPLGHGATDLLNEPIFTQLGQKYGKSNAQIVLRWHIQIGNIVFPKTTNPQHMKDNFDIFDFSLSDAEMAEIAKLDGKKRYYNVSLDEQIKTLGNWAPED</sequence>
<dbReference type="EMBL" id="AZFN01000017">
    <property type="protein sequence ID" value="KRM01468.1"/>
    <property type="molecule type" value="Genomic_DNA"/>
</dbReference>
<evidence type="ECO:0000256" key="4">
    <source>
        <dbReference type="PIRSR" id="PIRSR000097-1"/>
    </source>
</evidence>
<keyword evidence="3" id="KW-0560">Oxidoreductase</keyword>
<dbReference type="PIRSF" id="PIRSF000097">
    <property type="entry name" value="AKR"/>
    <property type="match status" value="1"/>
</dbReference>
<dbReference type="CDD" id="cd19133">
    <property type="entry name" value="AKR_AKR5F1"/>
    <property type="match status" value="1"/>
</dbReference>
<dbReference type="Proteomes" id="UP000051739">
    <property type="component" value="Unassembled WGS sequence"/>
</dbReference>